<sequence>MAKTKGRAAERAKRERNQRTAAARAAAAPTPAKQASGWQAALVVVGIIAWIALFPIFWYVIVPALDRAVGDVAAVNTIVGWLPGGLPMVAIGLYAAYQPEMTAEGKARWLAVCVVLGAIAAVTLPTFDTDPLNIGFIAGLRAGFLAVVLWLPAWFLVFLARYPFARKKELTPALRGWTIVVTSVVCLFLGASWIRYWF</sequence>
<feature type="transmembrane region" description="Helical" evidence="2">
    <location>
        <begin position="174"/>
        <end position="194"/>
    </location>
</feature>
<protein>
    <submittedName>
        <fullName evidence="3">Uncharacterized protein</fullName>
    </submittedName>
</protein>
<accession>A0A1Q9LKV6</accession>
<evidence type="ECO:0000256" key="2">
    <source>
        <dbReference type="SAM" id="Phobius"/>
    </source>
</evidence>
<dbReference type="OrthoDB" id="3688510at2"/>
<feature type="transmembrane region" description="Helical" evidence="2">
    <location>
        <begin position="139"/>
        <end position="162"/>
    </location>
</feature>
<evidence type="ECO:0000313" key="3">
    <source>
        <dbReference type="EMBL" id="OLR92658.1"/>
    </source>
</evidence>
<dbReference type="Proteomes" id="UP000186040">
    <property type="component" value="Unassembled WGS sequence"/>
</dbReference>
<name>A0A1Q9LKV6_9PSEU</name>
<dbReference type="EMBL" id="MKQR01000016">
    <property type="protein sequence ID" value="OLR92658.1"/>
    <property type="molecule type" value="Genomic_DNA"/>
</dbReference>
<gene>
    <name evidence="3" type="ORF">BJP25_21740</name>
</gene>
<feature type="region of interest" description="Disordered" evidence="1">
    <location>
        <begin position="1"/>
        <end position="28"/>
    </location>
</feature>
<feature type="transmembrane region" description="Helical" evidence="2">
    <location>
        <begin position="40"/>
        <end position="61"/>
    </location>
</feature>
<keyword evidence="2" id="KW-0812">Transmembrane</keyword>
<keyword evidence="2" id="KW-0472">Membrane</keyword>
<keyword evidence="2" id="KW-1133">Transmembrane helix</keyword>
<comment type="caution">
    <text evidence="3">The sequence shown here is derived from an EMBL/GenBank/DDBJ whole genome shotgun (WGS) entry which is preliminary data.</text>
</comment>
<dbReference type="STRING" id="1193682.BJP25_21740"/>
<reference evidence="3 4" key="1">
    <citation type="submission" date="2016-10" db="EMBL/GenBank/DDBJ databases">
        <title>The Draft Genome Sequence of Actinokineospora bangkokensis 44EHWT reveals the biosynthetic pathway of antifungal compounds Thailandins with unusual extender unit butylmalonyl-CoA.</title>
        <authorList>
            <person name="Greule A."/>
            <person name="Intra B."/>
            <person name="Flemming S."/>
            <person name="Rommel M.G."/>
            <person name="Panbangred W."/>
            <person name="Bechthold A."/>
        </authorList>
    </citation>
    <scope>NUCLEOTIDE SEQUENCE [LARGE SCALE GENOMIC DNA]</scope>
    <source>
        <strain evidence="3 4">44EHW</strain>
    </source>
</reference>
<organism evidence="3 4">
    <name type="scientific">Actinokineospora bangkokensis</name>
    <dbReference type="NCBI Taxonomy" id="1193682"/>
    <lineage>
        <taxon>Bacteria</taxon>
        <taxon>Bacillati</taxon>
        <taxon>Actinomycetota</taxon>
        <taxon>Actinomycetes</taxon>
        <taxon>Pseudonocardiales</taxon>
        <taxon>Pseudonocardiaceae</taxon>
        <taxon>Actinokineospora</taxon>
    </lineage>
</organism>
<feature type="compositionally biased region" description="Low complexity" evidence="1">
    <location>
        <begin position="19"/>
        <end position="28"/>
    </location>
</feature>
<proteinExistence type="predicted"/>
<keyword evidence="4" id="KW-1185">Reference proteome</keyword>
<feature type="transmembrane region" description="Helical" evidence="2">
    <location>
        <begin position="109"/>
        <end position="127"/>
    </location>
</feature>
<dbReference type="AlphaFoldDB" id="A0A1Q9LKV6"/>
<dbReference type="RefSeq" id="WP_075975801.1">
    <property type="nucleotide sequence ID" value="NZ_MKQR01000016.1"/>
</dbReference>
<feature type="compositionally biased region" description="Basic and acidic residues" evidence="1">
    <location>
        <begin position="7"/>
        <end position="18"/>
    </location>
</feature>
<evidence type="ECO:0000313" key="4">
    <source>
        <dbReference type="Proteomes" id="UP000186040"/>
    </source>
</evidence>
<feature type="transmembrane region" description="Helical" evidence="2">
    <location>
        <begin position="73"/>
        <end position="97"/>
    </location>
</feature>
<evidence type="ECO:0000256" key="1">
    <source>
        <dbReference type="SAM" id="MobiDB-lite"/>
    </source>
</evidence>